<keyword evidence="4" id="KW-0788">Thiol protease</keyword>
<dbReference type="Proteomes" id="UP000480804">
    <property type="component" value="Unassembled WGS sequence"/>
</dbReference>
<keyword evidence="2" id="KW-0645">Protease</keyword>
<feature type="domain" description="NlpC/P60" evidence="6">
    <location>
        <begin position="282"/>
        <end position="418"/>
    </location>
</feature>
<evidence type="ECO:0000313" key="7">
    <source>
        <dbReference type="EMBL" id="GFH76888.1"/>
    </source>
</evidence>
<dbReference type="Gene3D" id="3.90.1720.10">
    <property type="entry name" value="endopeptidase domain like (from Nostoc punctiforme)"/>
    <property type="match status" value="1"/>
</dbReference>
<comment type="caution">
    <text evidence="8">The sequence shown here is derived from an EMBL/GenBank/DDBJ whole genome shotgun (WGS) entry which is preliminary data.</text>
</comment>
<evidence type="ECO:0000313" key="9">
    <source>
        <dbReference type="Proteomes" id="UP000480804"/>
    </source>
</evidence>
<reference evidence="8" key="3">
    <citation type="submission" date="2020-09" db="EMBL/GenBank/DDBJ databases">
        <authorList>
            <person name="Sun Q."/>
            <person name="Ohkuma M."/>
        </authorList>
    </citation>
    <scope>NUCLEOTIDE SEQUENCE</scope>
    <source>
        <strain evidence="8">JCM 4136</strain>
    </source>
</reference>
<accession>A0A8H9LQG5</accession>
<evidence type="ECO:0000256" key="4">
    <source>
        <dbReference type="ARBA" id="ARBA00022807"/>
    </source>
</evidence>
<evidence type="ECO:0000256" key="2">
    <source>
        <dbReference type="ARBA" id="ARBA00022670"/>
    </source>
</evidence>
<reference evidence="7 9" key="2">
    <citation type="submission" date="2020-02" db="EMBL/GenBank/DDBJ databases">
        <title>Whole genome shotgun sequence of Streptomyces gougerotii NBRC 13043.</title>
        <authorList>
            <person name="Ichikawa N."/>
            <person name="Komaki H."/>
            <person name="Tamura T."/>
        </authorList>
    </citation>
    <scope>NUCLEOTIDE SEQUENCE [LARGE SCALE GENOMIC DNA]</scope>
    <source>
        <strain evidence="7 9">NBRC 13043</strain>
    </source>
</reference>
<organism evidence="8 10">
    <name type="scientific">Streptomyces gougerotii</name>
    <dbReference type="NCBI Taxonomy" id="53448"/>
    <lineage>
        <taxon>Bacteria</taxon>
        <taxon>Bacillati</taxon>
        <taxon>Actinomycetota</taxon>
        <taxon>Actinomycetes</taxon>
        <taxon>Kitasatosporales</taxon>
        <taxon>Streptomycetaceae</taxon>
        <taxon>Streptomyces</taxon>
        <taxon>Streptomyces diastaticus group</taxon>
    </lineage>
</organism>
<dbReference type="AlphaFoldDB" id="A0A8H9LQG5"/>
<name>A0A8H9LQG5_9ACTN</name>
<sequence length="431" mass="45225">MALVEADRPRLTRARCGGTGDCAPGVDQQRARTGPGTARLTGTGAEGPPRSGGARVSGRWRAAATAALAAMALGAAPGAPAAPDPAGGSPAQLLTELQRLHRELGEATERYQATARTLAERRARNKRLGTGLAKARIALAEGRDAAGQLARRQYQGVVEVSPTLRLLLAADAQGALDQEHVLRRAARDRVATVRRLAVAERRASGLAREARAALDEEQVLAARQRAQHRAARKKLDEVTALVSSLSPDQLAEVDGLEAERGEEARRDLVAAGGLSSASAVPTRRGERAVRFAVDQIGKPYVWGAEGPDSYDCSGLTQRAWASAGTGVPRTSQEQWAGLDRVPLRELRPGDLVVYFPEATHVALYLGDGLVVHAPRPGADVKVSPVAANPVLGAVRPDPDGPPVPEYEPPALPEGARDGADTGYAEETAPEG</sequence>
<dbReference type="InterPro" id="IPR000064">
    <property type="entry name" value="NLP_P60_dom"/>
</dbReference>
<dbReference type="GO" id="GO:0006508">
    <property type="term" value="P:proteolysis"/>
    <property type="evidence" value="ECO:0007669"/>
    <property type="project" value="UniProtKB-KW"/>
</dbReference>
<keyword evidence="9" id="KW-1185">Reference proteome</keyword>
<feature type="region of interest" description="Disordered" evidence="5">
    <location>
        <begin position="1"/>
        <end position="57"/>
    </location>
</feature>
<dbReference type="SUPFAM" id="SSF54001">
    <property type="entry name" value="Cysteine proteinases"/>
    <property type="match status" value="1"/>
</dbReference>
<feature type="region of interest" description="Disordered" evidence="5">
    <location>
        <begin position="391"/>
        <end position="431"/>
    </location>
</feature>
<dbReference type="GO" id="GO:0008234">
    <property type="term" value="F:cysteine-type peptidase activity"/>
    <property type="evidence" value="ECO:0007669"/>
    <property type="project" value="UniProtKB-KW"/>
</dbReference>
<evidence type="ECO:0000259" key="6">
    <source>
        <dbReference type="PROSITE" id="PS51935"/>
    </source>
</evidence>
<dbReference type="Proteomes" id="UP000660975">
    <property type="component" value="Unassembled WGS sequence"/>
</dbReference>
<feature type="compositionally biased region" description="Basic and acidic residues" evidence="5">
    <location>
        <begin position="1"/>
        <end position="10"/>
    </location>
</feature>
<dbReference type="EMBL" id="BLLO01000014">
    <property type="protein sequence ID" value="GFH76888.1"/>
    <property type="molecule type" value="Genomic_DNA"/>
</dbReference>
<dbReference type="EMBL" id="BMSC01000004">
    <property type="protein sequence ID" value="GGU65558.1"/>
    <property type="molecule type" value="Genomic_DNA"/>
</dbReference>
<evidence type="ECO:0000256" key="3">
    <source>
        <dbReference type="ARBA" id="ARBA00022801"/>
    </source>
</evidence>
<gene>
    <name evidence="8" type="ORF">GCM10010227_18900</name>
    <name evidence="7" type="ORF">Sgou_15580</name>
</gene>
<evidence type="ECO:0000313" key="8">
    <source>
        <dbReference type="EMBL" id="GGU65558.1"/>
    </source>
</evidence>
<keyword evidence="3" id="KW-0378">Hydrolase</keyword>
<protein>
    <recommendedName>
        <fullName evidence="6">NlpC/P60 domain-containing protein</fullName>
    </recommendedName>
</protein>
<evidence type="ECO:0000256" key="1">
    <source>
        <dbReference type="ARBA" id="ARBA00007074"/>
    </source>
</evidence>
<dbReference type="PANTHER" id="PTHR47359:SF3">
    <property type="entry name" value="NLP_P60 DOMAIN-CONTAINING PROTEIN-RELATED"/>
    <property type="match status" value="1"/>
</dbReference>
<proteinExistence type="inferred from homology"/>
<dbReference type="InterPro" id="IPR038765">
    <property type="entry name" value="Papain-like_cys_pep_sf"/>
</dbReference>
<feature type="compositionally biased region" description="Pro residues" evidence="5">
    <location>
        <begin position="399"/>
        <end position="411"/>
    </location>
</feature>
<reference evidence="8" key="1">
    <citation type="journal article" date="2014" name="Int. J. Syst. Evol. Microbiol.">
        <title>Complete genome sequence of Corynebacterium casei LMG S-19264T (=DSM 44701T), isolated from a smear-ripened cheese.</title>
        <authorList>
            <consortium name="US DOE Joint Genome Institute (JGI-PGF)"/>
            <person name="Walter F."/>
            <person name="Albersmeier A."/>
            <person name="Kalinowski J."/>
            <person name="Ruckert C."/>
        </authorList>
    </citation>
    <scope>NUCLEOTIDE SEQUENCE</scope>
    <source>
        <strain evidence="8">JCM 4136</strain>
    </source>
</reference>
<dbReference type="PROSITE" id="PS51935">
    <property type="entry name" value="NLPC_P60"/>
    <property type="match status" value="1"/>
</dbReference>
<dbReference type="InterPro" id="IPR051794">
    <property type="entry name" value="PG_Endopeptidase_C40"/>
</dbReference>
<comment type="similarity">
    <text evidence="1">Belongs to the peptidase C40 family.</text>
</comment>
<dbReference type="PANTHER" id="PTHR47359">
    <property type="entry name" value="PEPTIDOGLYCAN DL-ENDOPEPTIDASE CWLO"/>
    <property type="match status" value="1"/>
</dbReference>
<evidence type="ECO:0000313" key="10">
    <source>
        <dbReference type="Proteomes" id="UP000660975"/>
    </source>
</evidence>
<evidence type="ECO:0000256" key="5">
    <source>
        <dbReference type="SAM" id="MobiDB-lite"/>
    </source>
</evidence>
<dbReference type="Pfam" id="PF00877">
    <property type="entry name" value="NLPC_P60"/>
    <property type="match status" value="1"/>
</dbReference>